<dbReference type="InterPro" id="IPR001296">
    <property type="entry name" value="Glyco_trans_1"/>
</dbReference>
<dbReference type="PANTHER" id="PTHR46401:SF2">
    <property type="entry name" value="GLYCOSYLTRANSFERASE WBBK-RELATED"/>
    <property type="match status" value="1"/>
</dbReference>
<dbReference type="PATRIC" id="fig|1439726.3.peg.3840"/>
<sequence>MQLGTPVITSTKGSTPEVAGDAALMVDPYDVPAIAGAIRRFEADADLRDHYAQAGTAQAAKFSNAAYDARLADLYRKFA</sequence>
<comment type="caution">
    <text evidence="3">The sequence shown here is derived from an EMBL/GenBank/DDBJ whole genome shotgun (WGS) entry which is preliminary data.</text>
</comment>
<dbReference type="GO" id="GO:0009103">
    <property type="term" value="P:lipopolysaccharide biosynthetic process"/>
    <property type="evidence" value="ECO:0007669"/>
    <property type="project" value="TreeGrafter"/>
</dbReference>
<evidence type="ECO:0000256" key="1">
    <source>
        <dbReference type="ARBA" id="ARBA00022679"/>
    </source>
</evidence>
<dbReference type="PANTHER" id="PTHR46401">
    <property type="entry name" value="GLYCOSYLTRANSFERASE WBBK-RELATED"/>
    <property type="match status" value="1"/>
</dbReference>
<gene>
    <name evidence="3" type="ORF">A6302_03642</name>
</gene>
<name>A0A1E3GZQ6_9HYPH</name>
<organism evidence="3 4">
    <name type="scientific">Methylobrevis pamukkalensis</name>
    <dbReference type="NCBI Taxonomy" id="1439726"/>
    <lineage>
        <taxon>Bacteria</taxon>
        <taxon>Pseudomonadati</taxon>
        <taxon>Pseudomonadota</taxon>
        <taxon>Alphaproteobacteria</taxon>
        <taxon>Hyphomicrobiales</taxon>
        <taxon>Pleomorphomonadaceae</taxon>
        <taxon>Methylobrevis</taxon>
    </lineage>
</organism>
<dbReference type="Pfam" id="PF00534">
    <property type="entry name" value="Glycos_transf_1"/>
    <property type="match status" value="1"/>
</dbReference>
<evidence type="ECO:0000313" key="4">
    <source>
        <dbReference type="Proteomes" id="UP000094622"/>
    </source>
</evidence>
<protein>
    <submittedName>
        <fullName evidence="3">Glycosyl transferases group 1</fullName>
    </submittedName>
</protein>
<evidence type="ECO:0000313" key="3">
    <source>
        <dbReference type="EMBL" id="ODN69046.1"/>
    </source>
</evidence>
<evidence type="ECO:0000259" key="2">
    <source>
        <dbReference type="Pfam" id="PF00534"/>
    </source>
</evidence>
<keyword evidence="1 3" id="KW-0808">Transferase</keyword>
<proteinExistence type="predicted"/>
<dbReference type="Proteomes" id="UP000094622">
    <property type="component" value="Unassembled WGS sequence"/>
</dbReference>
<reference evidence="3 4" key="1">
    <citation type="submission" date="2016-07" db="EMBL/GenBank/DDBJ databases">
        <title>Draft Genome Sequence of Methylobrevis pamukkalensis PK2.</title>
        <authorList>
            <person name="Vasilenko O.V."/>
            <person name="Doronina N.V."/>
            <person name="Shmareva M.N."/>
            <person name="Tarlachkov S.V."/>
            <person name="Mustakhimov I."/>
            <person name="Trotsenko Y.A."/>
        </authorList>
    </citation>
    <scope>NUCLEOTIDE SEQUENCE [LARGE SCALE GENOMIC DNA]</scope>
    <source>
        <strain evidence="3 4">PK2</strain>
    </source>
</reference>
<keyword evidence="4" id="KW-1185">Reference proteome</keyword>
<dbReference type="Gene3D" id="3.40.50.2000">
    <property type="entry name" value="Glycogen Phosphorylase B"/>
    <property type="match status" value="2"/>
</dbReference>
<dbReference type="GO" id="GO:0016757">
    <property type="term" value="F:glycosyltransferase activity"/>
    <property type="evidence" value="ECO:0007669"/>
    <property type="project" value="InterPro"/>
</dbReference>
<feature type="domain" description="Glycosyl transferase family 1" evidence="2">
    <location>
        <begin position="1"/>
        <end position="56"/>
    </location>
</feature>
<dbReference type="AlphaFoldDB" id="A0A1E3GZQ6"/>
<dbReference type="EMBL" id="MCRJ01000113">
    <property type="protein sequence ID" value="ODN69046.1"/>
    <property type="molecule type" value="Genomic_DNA"/>
</dbReference>
<dbReference type="SUPFAM" id="SSF53756">
    <property type="entry name" value="UDP-Glycosyltransferase/glycogen phosphorylase"/>
    <property type="match status" value="1"/>
</dbReference>
<accession>A0A1E3GZQ6</accession>